<evidence type="ECO:0000259" key="1">
    <source>
        <dbReference type="Pfam" id="PF22693"/>
    </source>
</evidence>
<dbReference type="OMA" id="KNCQVMH"/>
<dbReference type="InterPro" id="IPR054586">
    <property type="entry name" value="MACPF_1_fungal"/>
</dbReference>
<protein>
    <recommendedName>
        <fullName evidence="1">MACPF-like domain-containing protein</fullName>
    </recommendedName>
</protein>
<proteinExistence type="predicted"/>
<keyword evidence="3" id="KW-1185">Reference proteome</keyword>
<dbReference type="OrthoDB" id="2562973at2759"/>
<sequence length="1025" mass="114319">MYLVNLLSHSIQLPADLQVDIPAGLQPQSFKPAATWNDLDKDDLAKSLNELAEDHETPFFSTAANDLVFCLSTGSTISVETTLDQYLGYTGQQGKKESKDPINVYVLKITRPPSYKTLEELANDESAVVTFELVGKPVAASADGKPAPANKQSSHGLSELLTMCAGDQKIPASDVTMAHVKTAMTKLGLGENLNIWKGTTSTLLDEGLKFEAYCGMLWNEDKSKSGKVMIYYGLKKDHVEQSASSVYQAGKFMVKFMKVGNDNKLSPVGSVRVIPKTKDDKAADALDYEKVKSFALGHFRRHIATMSQLAKKHEFCWPDATPVMDSMLFSDYAASLNEPCQFDDALQSIKLRFKETENNNFTGGDVAKAALAEIMKDPKLVAADIPASLISHTSAWMDDKMKNLIDLNKFVMDGTQATVNSPSELDELQWALVIKNCQVMHGWYFDDNTKQIKMAPRPAFKLRPGLNIADAEKYDAKGDPDKKLNRLLKPEAIPTFLVEDGTKIDVQTVDTETRQSLVENNFDKMSAELKVTAGYAGVGVGVEAARSTDQQEGHLTETKSYKRKMIGKYMMPRATLILRPEDMVATPELIEHAKAVEKLKDPIVLRDFYKSFGQFFSHEVTIGGQLISTKDVDSSETNTQEKTKEAFKNTIGLSVSTPWGVGVGGKYETVTGKDKDDVKGWRQVDDRVAFEAVGGNSILASDPQKWCATNGVFTNWRVIMRMDLRNIYHSIAQSKTTGLENISNWFFSTVPSTTTDLIETNSSREIFAQLRCKTASPDDKPQYLAHLYDLQVQPKIDNMKPPSFQGPRLAVFDAPRKWTAREGVWVIIARGDKHLVDGSKVTIQTSHEFNLKRYLNVLRASNRVFMPCVSSTGHEPIWTIRVAPGVGKALPAKPTDKDIKDNDTICLTFEFDDNRRGYRDFYNDDRGFRRRDYPTIADRRLILAQSLDSSTWKELQVLVMAEEPIDDQRASRTIVLNGQKVEVEIAAFNLDQLASDGTDEAVDILLEDPTEIAKQEKEMKEKLKT</sequence>
<reference evidence="2 3" key="1">
    <citation type="journal article" date="2014" name="BMC Genomics">
        <title>Comparative genome sequencing reveals chemotype-specific gene clusters in the toxigenic black mold Stachybotrys.</title>
        <authorList>
            <person name="Semeiks J."/>
            <person name="Borek D."/>
            <person name="Otwinowski Z."/>
            <person name="Grishin N.V."/>
        </authorList>
    </citation>
    <scope>NUCLEOTIDE SEQUENCE [LARGE SCALE GENOMIC DNA]</scope>
    <source>
        <strain evidence="2 3">IBT 40285</strain>
    </source>
</reference>
<dbReference type="HOGENOM" id="CLU_312593_0_0_1"/>
<feature type="domain" description="MACPF-like" evidence="1">
    <location>
        <begin position="500"/>
        <end position="720"/>
    </location>
</feature>
<dbReference type="InParanoid" id="A0A084QSA6"/>
<dbReference type="AlphaFoldDB" id="A0A084QSA6"/>
<dbReference type="EMBL" id="KL660339">
    <property type="protein sequence ID" value="KFA66841.1"/>
    <property type="molecule type" value="Genomic_DNA"/>
</dbReference>
<accession>A0A084QSA6</accession>
<name>A0A084QSA6_STAC4</name>
<dbReference type="STRING" id="1283841.A0A084QSA6"/>
<evidence type="ECO:0000313" key="2">
    <source>
        <dbReference type="EMBL" id="KFA66841.1"/>
    </source>
</evidence>
<evidence type="ECO:0000313" key="3">
    <source>
        <dbReference type="Proteomes" id="UP000028524"/>
    </source>
</evidence>
<dbReference type="Pfam" id="PF22693">
    <property type="entry name" value="MACPF_1"/>
    <property type="match status" value="1"/>
</dbReference>
<gene>
    <name evidence="2" type="ORF">S40285_07377</name>
</gene>
<dbReference type="Proteomes" id="UP000028524">
    <property type="component" value="Unassembled WGS sequence"/>
</dbReference>
<organism evidence="2 3">
    <name type="scientific">Stachybotrys chlorohalonatus (strain IBT 40285)</name>
    <dbReference type="NCBI Taxonomy" id="1283841"/>
    <lineage>
        <taxon>Eukaryota</taxon>
        <taxon>Fungi</taxon>
        <taxon>Dikarya</taxon>
        <taxon>Ascomycota</taxon>
        <taxon>Pezizomycotina</taxon>
        <taxon>Sordariomycetes</taxon>
        <taxon>Hypocreomycetidae</taxon>
        <taxon>Hypocreales</taxon>
        <taxon>Stachybotryaceae</taxon>
        <taxon>Stachybotrys</taxon>
    </lineage>
</organism>